<comment type="caution">
    <text evidence="2">The sequence shown here is derived from an EMBL/GenBank/DDBJ whole genome shotgun (WGS) entry which is preliminary data.</text>
</comment>
<sequence>MSTSSIATIKLNVGGIIYQVSKSLLEKFPGSLLERCASNTWNEGGDEVFIEGNANRFQYVLDFMRHGEVILPKGESGQAFLKEMEYYGIECDDTLVHNINTPKFLPLVNIMKGNKKEKILDYTAAVIASDVIKVAGTEMLGGERSSFTMEYHDTSPTATGLPGAEQKIIYKYLLHYKNDLKSIIDMINHQISMVGLQVTTINHPPDAFGRVNPWANVTVKSLV</sequence>
<dbReference type="InterPro" id="IPR000210">
    <property type="entry name" value="BTB/POZ_dom"/>
</dbReference>
<accession>A0AAD3H265</accession>
<dbReference type="AlphaFoldDB" id="A0AAD3H265"/>
<dbReference type="InterPro" id="IPR003131">
    <property type="entry name" value="T1-type_BTB"/>
</dbReference>
<evidence type="ECO:0000313" key="2">
    <source>
        <dbReference type="EMBL" id="GFH47343.1"/>
    </source>
</evidence>
<dbReference type="SUPFAM" id="SSF54695">
    <property type="entry name" value="POZ domain"/>
    <property type="match status" value="1"/>
</dbReference>
<name>A0AAD3H265_9STRA</name>
<feature type="domain" description="BTB" evidence="1">
    <location>
        <begin position="7"/>
        <end position="104"/>
    </location>
</feature>
<proteinExistence type="predicted"/>
<dbReference type="CDD" id="cd18316">
    <property type="entry name" value="BTB_POZ_KCTD-like"/>
    <property type="match status" value="1"/>
</dbReference>
<reference evidence="2 3" key="1">
    <citation type="journal article" date="2021" name="Sci. Rep.">
        <title>The genome of the diatom Chaetoceros tenuissimus carries an ancient integrated fragment of an extant virus.</title>
        <authorList>
            <person name="Hongo Y."/>
            <person name="Kimura K."/>
            <person name="Takaki Y."/>
            <person name="Yoshida Y."/>
            <person name="Baba S."/>
            <person name="Kobayashi G."/>
            <person name="Nagasaki K."/>
            <person name="Hano T."/>
            <person name="Tomaru Y."/>
        </authorList>
    </citation>
    <scope>NUCLEOTIDE SEQUENCE [LARGE SCALE GENOMIC DNA]</scope>
    <source>
        <strain evidence="2 3">NIES-3715</strain>
    </source>
</reference>
<dbReference type="GO" id="GO:0051260">
    <property type="term" value="P:protein homooligomerization"/>
    <property type="evidence" value="ECO:0007669"/>
    <property type="project" value="InterPro"/>
</dbReference>
<organism evidence="2 3">
    <name type="scientific">Chaetoceros tenuissimus</name>
    <dbReference type="NCBI Taxonomy" id="426638"/>
    <lineage>
        <taxon>Eukaryota</taxon>
        <taxon>Sar</taxon>
        <taxon>Stramenopiles</taxon>
        <taxon>Ochrophyta</taxon>
        <taxon>Bacillariophyta</taxon>
        <taxon>Coscinodiscophyceae</taxon>
        <taxon>Chaetocerotophycidae</taxon>
        <taxon>Chaetocerotales</taxon>
        <taxon>Chaetocerotaceae</taxon>
        <taxon>Chaetoceros</taxon>
    </lineage>
</organism>
<keyword evidence="3" id="KW-1185">Reference proteome</keyword>
<dbReference type="Gene3D" id="3.30.710.10">
    <property type="entry name" value="Potassium Channel Kv1.1, Chain A"/>
    <property type="match status" value="1"/>
</dbReference>
<dbReference type="PANTHER" id="PTHR14499">
    <property type="entry name" value="POTASSIUM CHANNEL TETRAMERIZATION DOMAIN-CONTAINING"/>
    <property type="match status" value="1"/>
</dbReference>
<evidence type="ECO:0000259" key="1">
    <source>
        <dbReference type="SMART" id="SM00225"/>
    </source>
</evidence>
<protein>
    <submittedName>
        <fullName evidence="2">POZ domain-containing protein</fullName>
    </submittedName>
</protein>
<dbReference type="Proteomes" id="UP001054902">
    <property type="component" value="Unassembled WGS sequence"/>
</dbReference>
<dbReference type="SMART" id="SM00225">
    <property type="entry name" value="BTB"/>
    <property type="match status" value="1"/>
</dbReference>
<dbReference type="EMBL" id="BLLK01000023">
    <property type="protein sequence ID" value="GFH47343.1"/>
    <property type="molecule type" value="Genomic_DNA"/>
</dbReference>
<dbReference type="InterPro" id="IPR011333">
    <property type="entry name" value="SKP1/BTB/POZ_sf"/>
</dbReference>
<evidence type="ECO:0000313" key="3">
    <source>
        <dbReference type="Proteomes" id="UP001054902"/>
    </source>
</evidence>
<dbReference type="Pfam" id="PF02214">
    <property type="entry name" value="BTB_2"/>
    <property type="match status" value="1"/>
</dbReference>
<gene>
    <name evidence="2" type="ORF">CTEN210_03818</name>
</gene>
<dbReference type="PANTHER" id="PTHR14499:SF136">
    <property type="entry name" value="GH08630P"/>
    <property type="match status" value="1"/>
</dbReference>